<dbReference type="InterPro" id="IPR023214">
    <property type="entry name" value="HAD_sf"/>
</dbReference>
<dbReference type="SUPFAM" id="SSF56784">
    <property type="entry name" value="HAD-like"/>
    <property type="match status" value="1"/>
</dbReference>
<evidence type="ECO:0000313" key="1">
    <source>
        <dbReference type="EMBL" id="EGC82299.1"/>
    </source>
</evidence>
<dbReference type="Gene3D" id="3.30.1240.10">
    <property type="match status" value="1"/>
</dbReference>
<dbReference type="GO" id="GO:0016791">
    <property type="term" value="F:phosphatase activity"/>
    <property type="evidence" value="ECO:0007669"/>
    <property type="project" value="TreeGrafter"/>
</dbReference>
<dbReference type="EMBL" id="AEXM01000013">
    <property type="protein sequence ID" value="EGC82299.1"/>
    <property type="molecule type" value="Genomic_DNA"/>
</dbReference>
<dbReference type="Gene3D" id="3.40.50.1000">
    <property type="entry name" value="HAD superfamily/HAD-like"/>
    <property type="match status" value="1"/>
</dbReference>
<keyword evidence="1" id="KW-0378">Hydrolase</keyword>
<organism evidence="1 2">
    <name type="scientific">Anaerococcus prevotii ACS-065-V-Col13</name>
    <dbReference type="NCBI Taxonomy" id="879305"/>
    <lineage>
        <taxon>Bacteria</taxon>
        <taxon>Bacillati</taxon>
        <taxon>Bacillota</taxon>
        <taxon>Tissierellia</taxon>
        <taxon>Tissierellales</taxon>
        <taxon>Peptoniphilaceae</taxon>
        <taxon>Anaerococcus</taxon>
    </lineage>
</organism>
<accession>F0GV80</accession>
<dbReference type="GO" id="GO:0000287">
    <property type="term" value="F:magnesium ion binding"/>
    <property type="evidence" value="ECO:0007669"/>
    <property type="project" value="TreeGrafter"/>
</dbReference>
<dbReference type="eggNOG" id="COG0561">
    <property type="taxonomic scope" value="Bacteria"/>
</dbReference>
<dbReference type="Pfam" id="PF08282">
    <property type="entry name" value="Hydrolase_3"/>
    <property type="match status" value="1"/>
</dbReference>
<reference evidence="1 2" key="1">
    <citation type="submission" date="2011-01" db="EMBL/GenBank/DDBJ databases">
        <authorList>
            <person name="Durkin A.S."/>
            <person name="Madupu R."/>
            <person name="Torralba M."/>
            <person name="Gillis M."/>
            <person name="Methe B."/>
            <person name="Sutton G."/>
            <person name="Nelson K.E."/>
        </authorList>
    </citation>
    <scope>NUCLEOTIDE SEQUENCE [LARGE SCALE GENOMIC DNA]</scope>
    <source>
        <strain evidence="1 2">ACS-065-V-Col13</strain>
    </source>
</reference>
<dbReference type="PATRIC" id="fig|879305.3.peg.713"/>
<dbReference type="STRING" id="879305.HMPREF9290_1173"/>
<name>F0GV80_9FIRM</name>
<sequence>MKLIAVDLDGSLLTSKNNLTDFTKNTLIKASKTGHKVVIITGRDYYAANYIGDLLDFKKYGGLISSSNGGNVYSPRENKTIINHTIDYILAREIISYGKNLGFDLIIYHDGEILAEKKDTYSLEFLANKNKMPVEINPKLGEDLNFPVNKILFTGRPEII</sequence>
<dbReference type="InterPro" id="IPR036412">
    <property type="entry name" value="HAD-like_sf"/>
</dbReference>
<proteinExistence type="predicted"/>
<evidence type="ECO:0000313" key="2">
    <source>
        <dbReference type="Proteomes" id="UP000005286"/>
    </source>
</evidence>
<gene>
    <name evidence="1" type="ORF">HMPREF9290_1173</name>
</gene>
<dbReference type="AlphaFoldDB" id="F0GV80"/>
<comment type="caution">
    <text evidence="1">The sequence shown here is derived from an EMBL/GenBank/DDBJ whole genome shotgun (WGS) entry which is preliminary data.</text>
</comment>
<dbReference type="GO" id="GO:0005829">
    <property type="term" value="C:cytosol"/>
    <property type="evidence" value="ECO:0007669"/>
    <property type="project" value="TreeGrafter"/>
</dbReference>
<dbReference type="Proteomes" id="UP000005286">
    <property type="component" value="Unassembled WGS sequence"/>
</dbReference>
<keyword evidence="2" id="KW-1185">Reference proteome</keyword>
<protein>
    <submittedName>
        <fullName evidence="1">Haloacid dehalogenase-like hydrolase</fullName>
    </submittedName>
</protein>
<dbReference type="PANTHER" id="PTHR10000">
    <property type="entry name" value="PHOSPHOSERINE PHOSPHATASE"/>
    <property type="match status" value="1"/>
</dbReference>
<dbReference type="PANTHER" id="PTHR10000:SF8">
    <property type="entry name" value="HAD SUPERFAMILY HYDROLASE-LIKE, TYPE 3"/>
    <property type="match status" value="1"/>
</dbReference>